<dbReference type="AGR" id="WB:WBGene00017250"/>
<dbReference type="STRING" id="6239.F08D12.7.1"/>
<dbReference type="WormBase" id="F08D12.7">
    <property type="protein sequence ID" value="CE27927"/>
    <property type="gene ID" value="WBGene00017250"/>
</dbReference>
<reference evidence="3 4" key="1">
    <citation type="journal article" date="1998" name="Science">
        <title>Genome sequence of the nematode C. elegans: a platform for investigating biology.</title>
        <authorList>
            <consortium name="The C. elegans sequencing consortium"/>
            <person name="Sulson J.E."/>
            <person name="Waterston R."/>
        </authorList>
    </citation>
    <scope>NUCLEOTIDE SEQUENCE [LARGE SCALE GENOMIC DNA]</scope>
    <source>
        <strain evidence="3 4">Bristol N2</strain>
    </source>
</reference>
<dbReference type="IntAct" id="P91230">
    <property type="interactions" value="1"/>
</dbReference>
<dbReference type="PANTHER" id="PTHR31897:SF8">
    <property type="entry name" value="DUF19 DOMAIN-CONTAINING PROTEIN"/>
    <property type="match status" value="1"/>
</dbReference>
<protein>
    <submittedName>
        <fullName evidence="3">T20D4.11-like domain-containing protein</fullName>
    </submittedName>
</protein>
<dbReference type="UCSC" id="F08D12.7">
    <property type="organism name" value="c. elegans"/>
</dbReference>
<keyword evidence="1" id="KW-0732">Signal</keyword>
<dbReference type="PANTHER" id="PTHR31897">
    <property type="entry name" value="PROTEIN CBG17011-RELATED"/>
    <property type="match status" value="1"/>
</dbReference>
<evidence type="ECO:0007829" key="6">
    <source>
        <dbReference type="PeptideAtlas" id="P91230"/>
    </source>
</evidence>
<proteinExistence type="evidence at protein level"/>
<feature type="chain" id="PRO_5004161477" evidence="1">
    <location>
        <begin position="22"/>
        <end position="336"/>
    </location>
</feature>
<dbReference type="AlphaFoldDB" id="P91230"/>
<dbReference type="Pfam" id="PF01579">
    <property type="entry name" value="DUF19"/>
    <property type="match status" value="2"/>
</dbReference>
<feature type="domain" description="T20D4.11-like" evidence="2">
    <location>
        <begin position="183"/>
        <end position="334"/>
    </location>
</feature>
<dbReference type="InParanoid" id="P91230"/>
<dbReference type="OMA" id="DWFELYS"/>
<feature type="domain" description="T20D4.11-like" evidence="2">
    <location>
        <begin position="30"/>
        <end position="165"/>
    </location>
</feature>
<sequence>MLKPTLTFYLTLLYTLSPVSSQNSTEPCDSDKCLLMVAELGPIISKHEHVKPKAETLKKMNDLCTDIKTCFKAATCKKGAHTYESMRDACDGLELMTGNVQPCMTKFYLAVYNEKYNCTGERDYLTDDLPARRVSYTSGRFCFFQVIGKECSEETVAILSSNFNYDNLINVLTTVPGGFQDNCNRLHHAFNKLQCEALESGIVAKEREINWVDVQSNDTNLVEFLQLFEDAEKCISKSCSYNDLERLIFQSKKDWFELYSTEFFICKRKMMLDKPTAKKFPCIGDHNIAGSKKEETCERHTKLKECTRTVMEASCGKKAVENYEKTAETIKKHFGC</sequence>
<accession>P91230</accession>
<dbReference type="KEGG" id="cel:CELE_F08D12.7"/>
<keyword evidence="6" id="KW-1267">Proteomics identification</keyword>
<dbReference type="EMBL" id="BX284602">
    <property type="protein sequence ID" value="CCD69005.1"/>
    <property type="molecule type" value="Genomic_DNA"/>
</dbReference>
<dbReference type="InterPro" id="IPR002542">
    <property type="entry name" value="T20D4.11-like_dom"/>
</dbReference>
<dbReference type="PhylomeDB" id="P91230"/>
<dbReference type="Bgee" id="WBGene00017250">
    <property type="expression patterns" value="Expressed in larva and 2 other cell types or tissues"/>
</dbReference>
<keyword evidence="4" id="KW-1185">Reference proteome</keyword>
<evidence type="ECO:0000256" key="1">
    <source>
        <dbReference type="SAM" id="SignalP"/>
    </source>
</evidence>
<dbReference type="eggNOG" id="ENOG502TCA8">
    <property type="taxonomic scope" value="Eukaryota"/>
</dbReference>
<dbReference type="PaxDb" id="6239-F08D12.7"/>
<dbReference type="GeneID" id="173621"/>
<dbReference type="HOGENOM" id="CLU_058511_2_0_1"/>
<dbReference type="OrthoDB" id="5811472at2759"/>
<dbReference type="FunCoup" id="P91230">
    <property type="interactions" value="5"/>
</dbReference>
<dbReference type="Proteomes" id="UP000001940">
    <property type="component" value="Chromosome II"/>
</dbReference>
<dbReference type="CTD" id="173621"/>
<organism evidence="3 4">
    <name type="scientific">Caenorhabditis elegans</name>
    <dbReference type="NCBI Taxonomy" id="6239"/>
    <lineage>
        <taxon>Eukaryota</taxon>
        <taxon>Metazoa</taxon>
        <taxon>Ecdysozoa</taxon>
        <taxon>Nematoda</taxon>
        <taxon>Chromadorea</taxon>
        <taxon>Rhabditida</taxon>
        <taxon>Rhabditina</taxon>
        <taxon>Rhabditomorpha</taxon>
        <taxon>Rhabditoidea</taxon>
        <taxon>Rhabditidae</taxon>
        <taxon>Peloderinae</taxon>
        <taxon>Caenorhabditis</taxon>
    </lineage>
</organism>
<gene>
    <name evidence="3" type="ORF">CELE_F08D12.7</name>
    <name evidence="3 5" type="ORF">F08D12.7</name>
</gene>
<dbReference type="PeptideAtlas" id="P91230"/>
<dbReference type="RefSeq" id="NP_494356.1">
    <property type="nucleotide sequence ID" value="NM_061955.1"/>
</dbReference>
<feature type="signal peptide" evidence="1">
    <location>
        <begin position="1"/>
        <end position="21"/>
    </location>
</feature>
<evidence type="ECO:0000313" key="4">
    <source>
        <dbReference type="Proteomes" id="UP000001940"/>
    </source>
</evidence>
<evidence type="ECO:0000313" key="3">
    <source>
        <dbReference type="EMBL" id="CCD69005.1"/>
    </source>
</evidence>
<name>P91230_CAEEL</name>
<evidence type="ECO:0000259" key="2">
    <source>
        <dbReference type="Pfam" id="PF01579"/>
    </source>
</evidence>
<evidence type="ECO:0000313" key="5">
    <source>
        <dbReference type="WormBase" id="F08D12.7"/>
    </source>
</evidence>